<evidence type="ECO:0000313" key="7">
    <source>
        <dbReference type="EMBL" id="KAK9828143.1"/>
    </source>
</evidence>
<evidence type="ECO:0000256" key="5">
    <source>
        <dbReference type="ARBA" id="ARBA00023152"/>
    </source>
</evidence>
<evidence type="ECO:0000313" key="8">
    <source>
        <dbReference type="Proteomes" id="UP001438707"/>
    </source>
</evidence>
<comment type="catalytic activity">
    <reaction evidence="1">
        <text>beta-D-fructose 1,6-bisphosphate = D-glyceraldehyde 3-phosphate + dihydroxyacetone phosphate</text>
        <dbReference type="Rhea" id="RHEA:14729"/>
        <dbReference type="ChEBI" id="CHEBI:32966"/>
        <dbReference type="ChEBI" id="CHEBI:57642"/>
        <dbReference type="ChEBI" id="CHEBI:59776"/>
        <dbReference type="EC" id="4.1.2.13"/>
    </reaction>
</comment>
<name>A0AAW1R3Q0_9CHLO</name>
<proteinExistence type="inferred from homology"/>
<accession>A0AAW1R3Q0</accession>
<dbReference type="GO" id="GO:0004332">
    <property type="term" value="F:fructose-bisphosphate aldolase activity"/>
    <property type="evidence" value="ECO:0007669"/>
    <property type="project" value="UniProtKB-EC"/>
</dbReference>
<organism evidence="7 8">
    <name type="scientific">Apatococcus lobatus</name>
    <dbReference type="NCBI Taxonomy" id="904363"/>
    <lineage>
        <taxon>Eukaryota</taxon>
        <taxon>Viridiplantae</taxon>
        <taxon>Chlorophyta</taxon>
        <taxon>core chlorophytes</taxon>
        <taxon>Trebouxiophyceae</taxon>
        <taxon>Chlorellales</taxon>
        <taxon>Chlorellaceae</taxon>
        <taxon>Apatococcus</taxon>
    </lineage>
</organism>
<dbReference type="GO" id="GO:0006096">
    <property type="term" value="P:glycolytic process"/>
    <property type="evidence" value="ECO:0007669"/>
    <property type="project" value="UniProtKB-KW"/>
</dbReference>
<protein>
    <recommendedName>
        <fullName evidence="4">fructose-bisphosphate aldolase</fullName>
        <ecNumber evidence="4">4.1.2.13</ecNumber>
    </recommendedName>
</protein>
<dbReference type="InterPro" id="IPR013785">
    <property type="entry name" value="Aldolase_TIM"/>
</dbReference>
<evidence type="ECO:0000256" key="2">
    <source>
        <dbReference type="ARBA" id="ARBA00004714"/>
    </source>
</evidence>
<evidence type="ECO:0000256" key="4">
    <source>
        <dbReference type="ARBA" id="ARBA00013068"/>
    </source>
</evidence>
<dbReference type="EMBL" id="JALJOS010000016">
    <property type="protein sequence ID" value="KAK9828143.1"/>
    <property type="molecule type" value="Genomic_DNA"/>
</dbReference>
<keyword evidence="6" id="KW-0456">Lyase</keyword>
<reference evidence="7 8" key="1">
    <citation type="journal article" date="2024" name="Nat. Commun.">
        <title>Phylogenomics reveals the evolutionary origins of lichenization in chlorophyte algae.</title>
        <authorList>
            <person name="Puginier C."/>
            <person name="Libourel C."/>
            <person name="Otte J."/>
            <person name="Skaloud P."/>
            <person name="Haon M."/>
            <person name="Grisel S."/>
            <person name="Petersen M."/>
            <person name="Berrin J.G."/>
            <person name="Delaux P.M."/>
            <person name="Dal Grande F."/>
            <person name="Keller J."/>
        </authorList>
    </citation>
    <scope>NUCLEOTIDE SEQUENCE [LARGE SCALE GENOMIC DNA]</scope>
    <source>
        <strain evidence="7 8">SAG 2145</strain>
    </source>
</reference>
<comment type="pathway">
    <text evidence="2">Carbohydrate degradation; glycolysis; D-glyceraldehyde 3-phosphate and glycerone phosphate from D-glucose: step 4/4.</text>
</comment>
<dbReference type="NCBIfam" id="NF033379">
    <property type="entry name" value="FrucBisAld_I"/>
    <property type="match status" value="1"/>
</dbReference>
<comment type="similarity">
    <text evidence="3">Belongs to the class I fructose-bisphosphate aldolase family.</text>
</comment>
<dbReference type="InterPro" id="IPR000741">
    <property type="entry name" value="FBA_I"/>
</dbReference>
<comment type="caution">
    <text evidence="7">The sequence shown here is derived from an EMBL/GenBank/DDBJ whole genome shotgun (WGS) entry which is preliminary data.</text>
</comment>
<sequence>MDRADLSAAAKRLCRPGYGLLASDESSSTMGRRLEKAGLDGSSLETRRAYRELFYCADLGSCISGAIMFKEMLVENDSDSRPFTACLTSQGVLPGVKVDEGLEVISTGASREETHTKGLDRLEQACTEYRKQGVKFAKWRAALKVGHDLPSQTAIAVNAAELAKYACICQESGLVPIVEPEILIDGDHDIEASAAAAELVLTACFEALHKEGAYLQGLLLKPQMIIPGSDCTGPKPNGWAIAEYTLRVMRKCVPVEVPGIMFLSGGQTEVEATANLDAINRLAREQGGAPWALSFSYGRALQASVLEIWSKDQSRVAQCKQMAAALAAANGSASQGEWNGTHPSLLDSSQSLRENFRGWNA</sequence>
<dbReference type="PANTHER" id="PTHR11627">
    <property type="entry name" value="FRUCTOSE-BISPHOSPHATE ALDOLASE"/>
    <property type="match status" value="1"/>
</dbReference>
<dbReference type="Proteomes" id="UP001438707">
    <property type="component" value="Unassembled WGS sequence"/>
</dbReference>
<dbReference type="SUPFAM" id="SSF51569">
    <property type="entry name" value="Aldolase"/>
    <property type="match status" value="1"/>
</dbReference>
<keyword evidence="8" id="KW-1185">Reference proteome</keyword>
<dbReference type="EC" id="4.1.2.13" evidence="4"/>
<keyword evidence="5" id="KW-0324">Glycolysis</keyword>
<evidence type="ECO:0000256" key="6">
    <source>
        <dbReference type="ARBA" id="ARBA00023239"/>
    </source>
</evidence>
<dbReference type="Gene3D" id="3.20.20.70">
    <property type="entry name" value="Aldolase class I"/>
    <property type="match status" value="1"/>
</dbReference>
<dbReference type="AlphaFoldDB" id="A0AAW1R3Q0"/>
<evidence type="ECO:0000256" key="1">
    <source>
        <dbReference type="ARBA" id="ARBA00000441"/>
    </source>
</evidence>
<gene>
    <name evidence="7" type="ORF">WJX74_000580</name>
</gene>
<evidence type="ECO:0000256" key="3">
    <source>
        <dbReference type="ARBA" id="ARBA00010387"/>
    </source>
</evidence>
<dbReference type="Pfam" id="PF00274">
    <property type="entry name" value="Glycolytic"/>
    <property type="match status" value="1"/>
</dbReference>